<evidence type="ECO:0000313" key="3">
    <source>
        <dbReference type="EMBL" id="MVZ96986.1"/>
    </source>
</evidence>
<dbReference type="PANTHER" id="PTHR45586">
    <property type="entry name" value="TPR REPEAT-CONTAINING PROTEIN PA4667"/>
    <property type="match status" value="1"/>
</dbReference>
<dbReference type="PANTHER" id="PTHR45586:SF1">
    <property type="entry name" value="LIPOPOLYSACCHARIDE ASSEMBLY PROTEIN B"/>
    <property type="match status" value="1"/>
</dbReference>
<dbReference type="InterPro" id="IPR051012">
    <property type="entry name" value="CellSynth/LPSAsmb/PSIAsmb"/>
</dbReference>
<sequence>MPAIGEAKTENLAERYVSARVAEIGELDSIAVEGYLKLQATIPESEILADRLFVAAVRSGDMPAAVRAARGQSQNKKGNAETALILFAEAWRQRNFQLADLAADELSGRGNLAFMSPVLKSWLRIKQGQPAGFAEVDPVKNGVLAYYSTDQRIYFDLAAGQLDAAKTGLRSISSQKGDYVRNVMISGAEAFAFENSDAAFATALMRAAAGSAAAKKITPAKMTADNGLATFYARISTALTEQSQPQEGLVLARIANWIAPSRPDVLLALANSLLANKLQGEALAVLETVPLDSPYYPAALESRIAYLIKDDNPEQALVVAKEAVARDATSVSNQLLEARAQQAVGNLAEVVGIYRAITNAQDFGKLAPRQQANYRLLLASALEQANEWPAAKAELERLLVTDPNNAEGLNLLGYSLLERDGDITKALALVKRAYEISPDSSAIADSLGWAYYLKGDVASALPLLEKAAKAAGSDVAINEHLGDTYWALGRRRDARYAWRVARYSSDGTTAERLLQKIDTGLSGPKP</sequence>
<dbReference type="Proteomes" id="UP000471147">
    <property type="component" value="Unassembled WGS sequence"/>
</dbReference>
<protein>
    <submittedName>
        <fullName evidence="3">Tetratricopeptide repeat protein</fullName>
    </submittedName>
</protein>
<evidence type="ECO:0000313" key="4">
    <source>
        <dbReference type="Proteomes" id="UP000471147"/>
    </source>
</evidence>
<comment type="caution">
    <text evidence="3">The sequence shown here is derived from an EMBL/GenBank/DDBJ whole genome shotgun (WGS) entry which is preliminary data.</text>
</comment>
<reference evidence="3 4" key="1">
    <citation type="submission" date="2019-01" db="EMBL/GenBank/DDBJ databases">
        <title>Sphingorhabdus lacus sp.nov., isolated from an oligotrophic freshwater lake.</title>
        <authorList>
            <person name="Park M."/>
        </authorList>
    </citation>
    <scope>NUCLEOTIDE SEQUENCE [LARGE SCALE GENOMIC DNA]</scope>
    <source>
        <strain evidence="3 4">IMCC26285</strain>
    </source>
</reference>
<keyword evidence="4" id="KW-1185">Reference proteome</keyword>
<dbReference type="OrthoDB" id="9766710at2"/>
<dbReference type="EMBL" id="SDWJ01000001">
    <property type="protein sequence ID" value="MVZ96986.1"/>
    <property type="molecule type" value="Genomic_DNA"/>
</dbReference>
<evidence type="ECO:0000256" key="1">
    <source>
        <dbReference type="ARBA" id="ARBA00022737"/>
    </source>
</evidence>
<accession>A0A6I4LY48</accession>
<proteinExistence type="predicted"/>
<dbReference type="InterPro" id="IPR019734">
    <property type="entry name" value="TPR_rpt"/>
</dbReference>
<dbReference type="InterPro" id="IPR011990">
    <property type="entry name" value="TPR-like_helical_dom_sf"/>
</dbReference>
<dbReference type="SMART" id="SM00028">
    <property type="entry name" value="TPR"/>
    <property type="match status" value="4"/>
</dbReference>
<name>A0A6I4LY48_9SPHN</name>
<keyword evidence="2" id="KW-0802">TPR repeat</keyword>
<dbReference type="SUPFAM" id="SSF48452">
    <property type="entry name" value="TPR-like"/>
    <property type="match status" value="2"/>
</dbReference>
<organism evidence="3 4">
    <name type="scientific">Sphingorhabdus profundilacus</name>
    <dbReference type="NCBI Taxonomy" id="2509718"/>
    <lineage>
        <taxon>Bacteria</taxon>
        <taxon>Pseudomonadati</taxon>
        <taxon>Pseudomonadota</taxon>
        <taxon>Alphaproteobacteria</taxon>
        <taxon>Sphingomonadales</taxon>
        <taxon>Sphingomonadaceae</taxon>
        <taxon>Sphingorhabdus</taxon>
    </lineage>
</organism>
<gene>
    <name evidence="3" type="ORF">EUU23_04610</name>
</gene>
<keyword evidence="1" id="KW-0677">Repeat</keyword>
<dbReference type="Pfam" id="PF13432">
    <property type="entry name" value="TPR_16"/>
    <property type="match status" value="1"/>
</dbReference>
<dbReference type="RefSeq" id="WP_160352913.1">
    <property type="nucleotide sequence ID" value="NZ_SDWJ01000001.1"/>
</dbReference>
<dbReference type="AlphaFoldDB" id="A0A6I4LY48"/>
<evidence type="ECO:0000256" key="2">
    <source>
        <dbReference type="ARBA" id="ARBA00022803"/>
    </source>
</evidence>
<dbReference type="Gene3D" id="1.25.40.10">
    <property type="entry name" value="Tetratricopeptide repeat domain"/>
    <property type="match status" value="1"/>
</dbReference>